<feature type="region of interest" description="Disordered" evidence="1">
    <location>
        <begin position="158"/>
        <end position="190"/>
    </location>
</feature>
<dbReference type="Gene3D" id="3.40.30.10">
    <property type="entry name" value="Glutaredoxin"/>
    <property type="match status" value="1"/>
</dbReference>
<dbReference type="EMBL" id="JH711576">
    <property type="protein sequence ID" value="EIW82797.1"/>
    <property type="molecule type" value="Genomic_DNA"/>
</dbReference>
<dbReference type="CDD" id="cd00570">
    <property type="entry name" value="GST_N_family"/>
    <property type="match status" value="1"/>
</dbReference>
<dbReference type="KEGG" id="cput:CONPUDRAFT_142947"/>
<dbReference type="InterPro" id="IPR050983">
    <property type="entry name" value="GST_Omega/HSP26"/>
</dbReference>
<proteinExistence type="predicted"/>
<feature type="domain" description="GST N-terminal" evidence="2">
    <location>
        <begin position="6"/>
        <end position="98"/>
    </location>
</feature>
<keyword evidence="4" id="KW-1185">Reference proteome</keyword>
<feature type="compositionally biased region" description="Low complexity" evidence="1">
    <location>
        <begin position="158"/>
        <end position="188"/>
    </location>
</feature>
<evidence type="ECO:0000259" key="2">
    <source>
        <dbReference type="PROSITE" id="PS50404"/>
    </source>
</evidence>
<dbReference type="Gene3D" id="1.20.1050.10">
    <property type="match status" value="1"/>
</dbReference>
<dbReference type="SUPFAM" id="SSF52833">
    <property type="entry name" value="Thioredoxin-like"/>
    <property type="match status" value="1"/>
</dbReference>
<comment type="caution">
    <text evidence="3">The sequence shown here is derived from an EMBL/GenBank/DDBJ whole genome shotgun (WGS) entry which is preliminary data.</text>
</comment>
<evidence type="ECO:0000313" key="3">
    <source>
        <dbReference type="EMBL" id="EIW82797.1"/>
    </source>
</evidence>
<dbReference type="PANTHER" id="PTHR43968">
    <property type="match status" value="1"/>
</dbReference>
<dbReference type="InterPro" id="IPR040079">
    <property type="entry name" value="Glutathione_S-Trfase"/>
</dbReference>
<accession>A0A5M3MUX2</accession>
<dbReference type="AlphaFoldDB" id="A0A5M3MUX2"/>
<dbReference type="RefSeq" id="XP_007766765.1">
    <property type="nucleotide sequence ID" value="XM_007768575.1"/>
</dbReference>
<dbReference type="SUPFAM" id="SSF47616">
    <property type="entry name" value="GST C-terminal domain-like"/>
    <property type="match status" value="1"/>
</dbReference>
<dbReference type="OrthoDB" id="202840at2759"/>
<evidence type="ECO:0000313" key="4">
    <source>
        <dbReference type="Proteomes" id="UP000053558"/>
    </source>
</evidence>
<dbReference type="Proteomes" id="UP000053558">
    <property type="component" value="Unassembled WGS sequence"/>
</dbReference>
<dbReference type="PANTHER" id="PTHR43968:SF6">
    <property type="entry name" value="GLUTATHIONE S-TRANSFERASE OMEGA"/>
    <property type="match status" value="1"/>
</dbReference>
<name>A0A5M3MUX2_CONPW</name>
<protein>
    <recommendedName>
        <fullName evidence="2">GST N-terminal domain-containing protein</fullName>
    </recommendedName>
</protein>
<dbReference type="PROSITE" id="PS50404">
    <property type="entry name" value="GST_NTER"/>
    <property type="match status" value="1"/>
</dbReference>
<dbReference type="InterPro" id="IPR036249">
    <property type="entry name" value="Thioredoxin-like_sf"/>
</dbReference>
<evidence type="ECO:0000256" key="1">
    <source>
        <dbReference type="SAM" id="MobiDB-lite"/>
    </source>
</evidence>
<gene>
    <name evidence="3" type="ORF">CONPUDRAFT_142947</name>
</gene>
<dbReference type="SFLD" id="SFLDG00358">
    <property type="entry name" value="Main_(cytGST)"/>
    <property type="match status" value="1"/>
</dbReference>
<dbReference type="GeneID" id="19201802"/>
<reference evidence="4" key="1">
    <citation type="journal article" date="2012" name="Science">
        <title>The Paleozoic origin of enzymatic lignin decomposition reconstructed from 31 fungal genomes.</title>
        <authorList>
            <person name="Floudas D."/>
            <person name="Binder M."/>
            <person name="Riley R."/>
            <person name="Barry K."/>
            <person name="Blanchette R.A."/>
            <person name="Henrissat B."/>
            <person name="Martinez A.T."/>
            <person name="Otillar R."/>
            <person name="Spatafora J.W."/>
            <person name="Yadav J.S."/>
            <person name="Aerts A."/>
            <person name="Benoit I."/>
            <person name="Boyd A."/>
            <person name="Carlson A."/>
            <person name="Copeland A."/>
            <person name="Coutinho P.M."/>
            <person name="de Vries R.P."/>
            <person name="Ferreira P."/>
            <person name="Findley K."/>
            <person name="Foster B."/>
            <person name="Gaskell J."/>
            <person name="Glotzer D."/>
            <person name="Gorecki P."/>
            <person name="Heitman J."/>
            <person name="Hesse C."/>
            <person name="Hori C."/>
            <person name="Igarashi K."/>
            <person name="Jurgens J.A."/>
            <person name="Kallen N."/>
            <person name="Kersten P."/>
            <person name="Kohler A."/>
            <person name="Kuees U."/>
            <person name="Kumar T.K.A."/>
            <person name="Kuo A."/>
            <person name="LaButti K."/>
            <person name="Larrondo L.F."/>
            <person name="Lindquist E."/>
            <person name="Ling A."/>
            <person name="Lombard V."/>
            <person name="Lucas S."/>
            <person name="Lundell T."/>
            <person name="Martin R."/>
            <person name="McLaughlin D.J."/>
            <person name="Morgenstern I."/>
            <person name="Morin E."/>
            <person name="Murat C."/>
            <person name="Nagy L.G."/>
            <person name="Nolan M."/>
            <person name="Ohm R.A."/>
            <person name="Patyshakuliyeva A."/>
            <person name="Rokas A."/>
            <person name="Ruiz-Duenas F.J."/>
            <person name="Sabat G."/>
            <person name="Salamov A."/>
            <person name="Samejima M."/>
            <person name="Schmutz J."/>
            <person name="Slot J.C."/>
            <person name="St John F."/>
            <person name="Stenlid J."/>
            <person name="Sun H."/>
            <person name="Sun S."/>
            <person name="Syed K."/>
            <person name="Tsang A."/>
            <person name="Wiebenga A."/>
            <person name="Young D."/>
            <person name="Pisabarro A."/>
            <person name="Eastwood D.C."/>
            <person name="Martin F."/>
            <person name="Cullen D."/>
            <person name="Grigoriev I.V."/>
            <person name="Hibbett D.S."/>
        </authorList>
    </citation>
    <scope>NUCLEOTIDE SEQUENCE [LARGE SCALE GENOMIC DNA]</scope>
    <source>
        <strain evidence="4">RWD-64-598 SS2</strain>
    </source>
</reference>
<dbReference type="SFLD" id="SFLDS00019">
    <property type="entry name" value="Glutathione_Transferase_(cytos"/>
    <property type="match status" value="1"/>
</dbReference>
<dbReference type="InterPro" id="IPR036282">
    <property type="entry name" value="Glutathione-S-Trfase_C_sf"/>
</dbReference>
<dbReference type="GO" id="GO:0005737">
    <property type="term" value="C:cytoplasm"/>
    <property type="evidence" value="ECO:0007669"/>
    <property type="project" value="TreeGrafter"/>
</dbReference>
<dbReference type="InterPro" id="IPR004045">
    <property type="entry name" value="Glutathione_S-Trfase_N"/>
</dbReference>
<sequence>MGPPQPQLTLYNNESSIYGRRVTMALAETNLRHKTFSIPFTGSKPDWFLSSINPKGTLPALTYGGPPTAPDSPAPESAKIAESHIILEFLADLCPDARLMPPPGAAVQRARVRAFADTVDTLFAPACRGWIVEGQSYVTVLNGARAVQRLLPPLPLSSSTSTSMSNLKLTSTSNTNGNTNGNTPDPTTAAADQGPYAIGAQFTIADLSVAPFLACIEVASERGIGNYAPEEARALAAAMNAPEFARLKAYARCLARRASYQAAIDKAAGEAVEWGGVEWMAC</sequence>
<organism evidence="3 4">
    <name type="scientific">Coniophora puteana (strain RWD-64-598)</name>
    <name type="common">Brown rot fungus</name>
    <dbReference type="NCBI Taxonomy" id="741705"/>
    <lineage>
        <taxon>Eukaryota</taxon>
        <taxon>Fungi</taxon>
        <taxon>Dikarya</taxon>
        <taxon>Basidiomycota</taxon>
        <taxon>Agaricomycotina</taxon>
        <taxon>Agaricomycetes</taxon>
        <taxon>Agaricomycetidae</taxon>
        <taxon>Boletales</taxon>
        <taxon>Coniophorineae</taxon>
        <taxon>Coniophoraceae</taxon>
        <taxon>Coniophora</taxon>
    </lineage>
</organism>
<dbReference type="Pfam" id="PF13409">
    <property type="entry name" value="GST_N_2"/>
    <property type="match status" value="1"/>
</dbReference>
<dbReference type="CDD" id="cd00299">
    <property type="entry name" value="GST_C_family"/>
    <property type="match status" value="1"/>
</dbReference>